<reference evidence="1" key="1">
    <citation type="submission" date="2020-05" db="EMBL/GenBank/DDBJ databases">
        <title>Phylogenomic resolution of chytrid fungi.</title>
        <authorList>
            <person name="Stajich J.E."/>
            <person name="Amses K."/>
            <person name="Simmons R."/>
            <person name="Seto K."/>
            <person name="Myers J."/>
            <person name="Bonds A."/>
            <person name="Quandt C.A."/>
            <person name="Barry K."/>
            <person name="Liu P."/>
            <person name="Grigoriev I."/>
            <person name="Longcore J.E."/>
            <person name="James T.Y."/>
        </authorList>
    </citation>
    <scope>NUCLEOTIDE SEQUENCE</scope>
    <source>
        <strain evidence="1">JEL0318</strain>
    </source>
</reference>
<dbReference type="Proteomes" id="UP001212841">
    <property type="component" value="Unassembled WGS sequence"/>
</dbReference>
<evidence type="ECO:0000313" key="1">
    <source>
        <dbReference type="EMBL" id="KAJ3052082.1"/>
    </source>
</evidence>
<gene>
    <name evidence="1" type="ORF">HK097_006908</name>
</gene>
<proteinExistence type="predicted"/>
<dbReference type="EMBL" id="JADGJD010000328">
    <property type="protein sequence ID" value="KAJ3052082.1"/>
    <property type="molecule type" value="Genomic_DNA"/>
</dbReference>
<name>A0AAD5SDT7_9FUNG</name>
<accession>A0AAD5SDT7</accession>
<evidence type="ECO:0000313" key="2">
    <source>
        <dbReference type="Proteomes" id="UP001212841"/>
    </source>
</evidence>
<protein>
    <submittedName>
        <fullName evidence="1">Uncharacterized protein</fullName>
    </submittedName>
</protein>
<comment type="caution">
    <text evidence="1">The sequence shown here is derived from an EMBL/GenBank/DDBJ whole genome shotgun (WGS) entry which is preliminary data.</text>
</comment>
<dbReference type="AlphaFoldDB" id="A0AAD5SDT7"/>
<keyword evidence="2" id="KW-1185">Reference proteome</keyword>
<sequence>MHEFDDKPSKDKWTGVKKYCLKMLGKIAARAKMPAQVCGEVQADVLRLFGGDTVEAVLREAAQECLVALKKVEETAKW</sequence>
<organism evidence="1 2">
    <name type="scientific">Rhizophlyctis rosea</name>
    <dbReference type="NCBI Taxonomy" id="64517"/>
    <lineage>
        <taxon>Eukaryota</taxon>
        <taxon>Fungi</taxon>
        <taxon>Fungi incertae sedis</taxon>
        <taxon>Chytridiomycota</taxon>
        <taxon>Chytridiomycota incertae sedis</taxon>
        <taxon>Chytridiomycetes</taxon>
        <taxon>Rhizophlyctidales</taxon>
        <taxon>Rhizophlyctidaceae</taxon>
        <taxon>Rhizophlyctis</taxon>
    </lineage>
</organism>